<proteinExistence type="predicted"/>
<dbReference type="EMBL" id="OX465084">
    <property type="protein sequence ID" value="CAI9299309.1"/>
    <property type="molecule type" value="Genomic_DNA"/>
</dbReference>
<reference evidence="1" key="1">
    <citation type="submission" date="2023-04" db="EMBL/GenBank/DDBJ databases">
        <authorList>
            <person name="Vijverberg K."/>
            <person name="Xiong W."/>
            <person name="Schranz E."/>
        </authorList>
    </citation>
    <scope>NUCLEOTIDE SEQUENCE</scope>
</reference>
<gene>
    <name evidence="1" type="ORF">LSALG_LOCUS38024</name>
</gene>
<keyword evidence="2" id="KW-1185">Reference proteome</keyword>
<sequence>MFATPYSLSEFCIGFGVIEETENKMKKKGGTGLEHKALVLTVNHISNVLQPLAVAVASVSYKNPGSRSGNTNLPPLESGILDSIEVLVFQPSDYGLHSDEFLSEPIISQVRFAFDLPIDLHLSLSLSPTSLIPTIDGKEKHQQRICLHQAEGNSRVSTQSMVVSILSLIPAILDDLKYRNCRLHGSNGDSNGVSFFNKESMEQFEKQDIAFQLIEHILDKVQIDT</sequence>
<protein>
    <submittedName>
        <fullName evidence="1">Uncharacterized protein</fullName>
    </submittedName>
</protein>
<evidence type="ECO:0000313" key="2">
    <source>
        <dbReference type="Proteomes" id="UP001177003"/>
    </source>
</evidence>
<dbReference type="AlphaFoldDB" id="A0AA35ZUT5"/>
<name>A0AA35ZUT5_LACSI</name>
<evidence type="ECO:0000313" key="1">
    <source>
        <dbReference type="EMBL" id="CAI9299309.1"/>
    </source>
</evidence>
<dbReference type="Proteomes" id="UP001177003">
    <property type="component" value="Chromosome 8"/>
</dbReference>
<organism evidence="1 2">
    <name type="scientific">Lactuca saligna</name>
    <name type="common">Willowleaf lettuce</name>
    <dbReference type="NCBI Taxonomy" id="75948"/>
    <lineage>
        <taxon>Eukaryota</taxon>
        <taxon>Viridiplantae</taxon>
        <taxon>Streptophyta</taxon>
        <taxon>Embryophyta</taxon>
        <taxon>Tracheophyta</taxon>
        <taxon>Spermatophyta</taxon>
        <taxon>Magnoliopsida</taxon>
        <taxon>eudicotyledons</taxon>
        <taxon>Gunneridae</taxon>
        <taxon>Pentapetalae</taxon>
        <taxon>asterids</taxon>
        <taxon>campanulids</taxon>
        <taxon>Asterales</taxon>
        <taxon>Asteraceae</taxon>
        <taxon>Cichorioideae</taxon>
        <taxon>Cichorieae</taxon>
        <taxon>Lactucinae</taxon>
        <taxon>Lactuca</taxon>
    </lineage>
</organism>
<accession>A0AA35ZUT5</accession>